<feature type="domain" description="Tape measure protein N-terminal" evidence="4">
    <location>
        <begin position="99"/>
        <end position="256"/>
    </location>
</feature>
<dbReference type="EMBL" id="JAEDAE010000005">
    <property type="protein sequence ID" value="MBH8558997.1"/>
    <property type="molecule type" value="Genomic_DNA"/>
</dbReference>
<comment type="caution">
    <text evidence="5">The sequence shown here is derived from an EMBL/GenBank/DDBJ whole genome shotgun (WGS) entry which is preliminary data.</text>
</comment>
<dbReference type="RefSeq" id="WP_198075848.1">
    <property type="nucleotide sequence ID" value="NZ_JAEDAE010000005.1"/>
</dbReference>
<evidence type="ECO:0000256" key="2">
    <source>
        <dbReference type="SAM" id="MobiDB-lite"/>
    </source>
</evidence>
<dbReference type="Proteomes" id="UP000625631">
    <property type="component" value="Unassembled WGS sequence"/>
</dbReference>
<gene>
    <name evidence="5" type="ORF">I7X13_13105</name>
</gene>
<reference evidence="5 6" key="1">
    <citation type="submission" date="2020-12" db="EMBL/GenBank/DDBJ databases">
        <title>Hymenobacter sp.</title>
        <authorList>
            <person name="Kim M.K."/>
        </authorList>
    </citation>
    <scope>NUCLEOTIDE SEQUENCE [LARGE SCALE GENOMIC DNA]</scope>
    <source>
        <strain evidence="5 6">BT442</strain>
    </source>
</reference>
<evidence type="ECO:0000259" key="4">
    <source>
        <dbReference type="Pfam" id="PF20155"/>
    </source>
</evidence>
<dbReference type="NCBIfam" id="TIGR02675">
    <property type="entry name" value="tape_meas_nterm"/>
    <property type="match status" value="1"/>
</dbReference>
<protein>
    <submittedName>
        <fullName evidence="5">Tape measure protein</fullName>
    </submittedName>
</protein>
<feature type="transmembrane region" description="Helical" evidence="3">
    <location>
        <begin position="310"/>
        <end position="331"/>
    </location>
</feature>
<evidence type="ECO:0000313" key="5">
    <source>
        <dbReference type="EMBL" id="MBH8558997.1"/>
    </source>
</evidence>
<evidence type="ECO:0000256" key="3">
    <source>
        <dbReference type="SAM" id="Phobius"/>
    </source>
</evidence>
<evidence type="ECO:0000256" key="1">
    <source>
        <dbReference type="SAM" id="Coils"/>
    </source>
</evidence>
<proteinExistence type="predicted"/>
<feature type="transmembrane region" description="Helical" evidence="3">
    <location>
        <begin position="343"/>
        <end position="367"/>
    </location>
</feature>
<keyword evidence="1" id="KW-0175">Coiled coil</keyword>
<keyword evidence="6" id="KW-1185">Reference proteome</keyword>
<sequence>MSSILASVSVFVGAELSEFKAKMAEARRELRGLVKFSEGLKDIGSSLTQYVTVPLLALGGASVAASAKIDSLRRGLEAITVQELGKQGITGLQALQQAASLTTDRMKELQVIARQPGLGFEGAVQGDVRLRAVGISAEQSAKSIKAFANAVATTGGGKSEFDRVTVQLAQLSAKGKVLAQDLRPIIEAAPAVSGALQKLYGTVDSETISASLKKQGQSSTDFIAVLTEELSKLPQVTGGLKAMWENGLDALTLSAAKFGDGVAKAFNLQEVGQQLTDAITGLGDRFASLSPGVQKAIVVLGSLVAATGPVAVALGTLGAATPAVIAGIGYLRASGAALQGAFAALLTPTGAVVAVLATLAAVVYAAATANERAYASFHEQTAATRQLTTEISPLLDRYDELKSKTALSVAEHDELKAIIEKVTGVLPDAGKGMDQYGHAIELVTDKARTLIAQNQELDKKIALQSLPAQLKKLDELQQAYAYLARVRDEISKKGTYNGLALEDLPVDVLLEFRKSVSSTTEALEAQKKRVAELRATISGLGEAYEEVNGLNSVGLAGAAAQEQGLLAALRERLKLVKEQRENETSLQAIAADNKVIKSLEAQIAALEGIDKQSKKAQDALQKLAAELRGNGALSVALGADYDFLKERQKILESGLKSLVQAGVSPASAAFRQYAAQLKEVNQVLGDNDALSQRFYKNADLRKDAPQRELANPFSDTSQLDKAGGRNPYERPGRLLPLPGYDTSALGESAQKARTAFGLLSDAQKFAFQKTLDFNVNMEAAIAQLSTSIAPLLADFAGQFGDAFGSIVAGTATAGEAMTQLFSGILGTLSGFMADFGKQLIAIGIGKLSLDTLFNGPQGGPLAIAAGLGLVALAGVTKAIASSASSSLSKVTSVGSGGASGNFGQSTPQKIQVEVVGTLRGAGKDLVAVLSAQDYRRLRTS</sequence>
<dbReference type="InterPro" id="IPR013491">
    <property type="entry name" value="Tape_meas_N"/>
</dbReference>
<name>A0ABS0Q8H9_9BACT</name>
<accession>A0ABS0Q8H9</accession>
<feature type="coiled-coil region" evidence="1">
    <location>
        <begin position="516"/>
        <end position="626"/>
    </location>
</feature>
<feature type="region of interest" description="Disordered" evidence="2">
    <location>
        <begin position="705"/>
        <end position="733"/>
    </location>
</feature>
<dbReference type="Pfam" id="PF20155">
    <property type="entry name" value="TMP_3"/>
    <property type="match status" value="1"/>
</dbReference>
<keyword evidence="3" id="KW-0472">Membrane</keyword>
<keyword evidence="3" id="KW-1133">Transmembrane helix</keyword>
<keyword evidence="3" id="KW-0812">Transmembrane</keyword>
<organism evidence="5 6">
    <name type="scientific">Hymenobacter negativus</name>
    <dbReference type="NCBI Taxonomy" id="2795026"/>
    <lineage>
        <taxon>Bacteria</taxon>
        <taxon>Pseudomonadati</taxon>
        <taxon>Bacteroidota</taxon>
        <taxon>Cytophagia</taxon>
        <taxon>Cytophagales</taxon>
        <taxon>Hymenobacteraceae</taxon>
        <taxon>Hymenobacter</taxon>
    </lineage>
</organism>
<evidence type="ECO:0000313" key="6">
    <source>
        <dbReference type="Proteomes" id="UP000625631"/>
    </source>
</evidence>